<evidence type="ECO:0000313" key="1">
    <source>
        <dbReference type="Proteomes" id="UP000887565"/>
    </source>
</evidence>
<dbReference type="WBParaSite" id="nRc.2.0.1.t39293-RA">
    <property type="protein sequence ID" value="nRc.2.0.1.t39293-RA"/>
    <property type="gene ID" value="nRc.2.0.1.g39293"/>
</dbReference>
<keyword evidence="1" id="KW-1185">Reference proteome</keyword>
<evidence type="ECO:0000313" key="2">
    <source>
        <dbReference type="WBParaSite" id="nRc.2.0.1.t39293-RA"/>
    </source>
</evidence>
<dbReference type="Proteomes" id="UP000887565">
    <property type="component" value="Unplaced"/>
</dbReference>
<reference evidence="2" key="1">
    <citation type="submission" date="2022-11" db="UniProtKB">
        <authorList>
            <consortium name="WormBaseParasite"/>
        </authorList>
    </citation>
    <scope>IDENTIFICATION</scope>
</reference>
<dbReference type="AlphaFoldDB" id="A0A915KLI3"/>
<accession>A0A915KLI3</accession>
<name>A0A915KLI3_ROMCU</name>
<sequence>MVRTNDVISRKMLGVIYTCLFRRNGTDCQQVETSSLKIHFRSEMITTILRKTTDGNLPTEPNGTKICLSFGNVPSIAFRFVPFCRKTQKHRPGKKIFRPSDVAVPPANLLDNGNYFWASTKWIIIYEHYFRDFFAAILQLKLEHFLRFLRKIRNQEKRAAALANKKSQFICPNILKF</sequence>
<protein>
    <submittedName>
        <fullName evidence="2">Uncharacterized protein</fullName>
    </submittedName>
</protein>
<proteinExistence type="predicted"/>
<organism evidence="1 2">
    <name type="scientific">Romanomermis culicivorax</name>
    <name type="common">Nematode worm</name>
    <dbReference type="NCBI Taxonomy" id="13658"/>
    <lineage>
        <taxon>Eukaryota</taxon>
        <taxon>Metazoa</taxon>
        <taxon>Ecdysozoa</taxon>
        <taxon>Nematoda</taxon>
        <taxon>Enoplea</taxon>
        <taxon>Dorylaimia</taxon>
        <taxon>Mermithida</taxon>
        <taxon>Mermithoidea</taxon>
        <taxon>Mermithidae</taxon>
        <taxon>Romanomermis</taxon>
    </lineage>
</organism>